<name>A0ABS3YRH6_9BACT</name>
<proteinExistence type="predicted"/>
<dbReference type="RefSeq" id="WP_209138535.1">
    <property type="nucleotide sequence ID" value="NZ_JAGHKO010000001.1"/>
</dbReference>
<protein>
    <submittedName>
        <fullName evidence="1">Uncharacterized protein</fullName>
    </submittedName>
</protein>
<dbReference type="EMBL" id="JAGHKO010000001">
    <property type="protein sequence ID" value="MBO9200494.1"/>
    <property type="molecule type" value="Genomic_DNA"/>
</dbReference>
<keyword evidence="2" id="KW-1185">Reference proteome</keyword>
<evidence type="ECO:0000313" key="1">
    <source>
        <dbReference type="EMBL" id="MBO9200494.1"/>
    </source>
</evidence>
<dbReference type="Proteomes" id="UP000677244">
    <property type="component" value="Unassembled WGS sequence"/>
</dbReference>
<reference evidence="1 2" key="1">
    <citation type="submission" date="2021-03" db="EMBL/GenBank/DDBJ databases">
        <title>Assistant Professor.</title>
        <authorList>
            <person name="Huq M.A."/>
        </authorList>
    </citation>
    <scope>NUCLEOTIDE SEQUENCE [LARGE SCALE GENOMIC DNA]</scope>
    <source>
        <strain evidence="1 2">MAH-29</strain>
    </source>
</reference>
<comment type="caution">
    <text evidence="1">The sequence shown here is derived from an EMBL/GenBank/DDBJ whole genome shotgun (WGS) entry which is preliminary data.</text>
</comment>
<sequence length="246" mass="28666">MTVLILQFLFVCSFGQAQQTTTILLSIGDCREGGHGFYGIDTDSVSFYRLPEDTLAFRVSVRAKRFPIKLTNTPVADYRIAYRNVFRQLVVKQIRLTDQKTNSIRLCADSVLNYSKNTLAKLQDQDTISIYLESQGCESSFNSKILIRKEGDNFVARLYEDTVLYRTKRKMIIKGWGLIKTMVLTTQNIQDFQRFENEVSIVWKMGCTTEERYEIKSKYWNLETTDGDCDWWGYSFLKRSFFGKKI</sequence>
<accession>A0ABS3YRH6</accession>
<organism evidence="1 2">
    <name type="scientific">Niastella soli</name>
    <dbReference type="NCBI Taxonomy" id="2821487"/>
    <lineage>
        <taxon>Bacteria</taxon>
        <taxon>Pseudomonadati</taxon>
        <taxon>Bacteroidota</taxon>
        <taxon>Chitinophagia</taxon>
        <taxon>Chitinophagales</taxon>
        <taxon>Chitinophagaceae</taxon>
        <taxon>Niastella</taxon>
    </lineage>
</organism>
<evidence type="ECO:0000313" key="2">
    <source>
        <dbReference type="Proteomes" id="UP000677244"/>
    </source>
</evidence>
<gene>
    <name evidence="1" type="ORF">J7I42_09495</name>
</gene>